<sequence>MPANTVGQKILKQRLIRNIERKDFCKMINAEKKTVELWELHDLVPAAKSIKKICDLFKIPLEYFGDYYSMYFKKPEKLFVEWKTRNNYSYSNCVRILDCSKSALITFVRGDYGLSYDMYFKMKEVGVF</sequence>
<proteinExistence type="predicted"/>
<dbReference type="Proteomes" id="UP000191154">
    <property type="component" value="Unassembled WGS sequence"/>
</dbReference>
<comment type="caution">
    <text evidence="1">The sequence shown here is derived from an EMBL/GenBank/DDBJ whole genome shotgun (WGS) entry which is preliminary data.</text>
</comment>
<dbReference type="Gene3D" id="1.10.260.40">
    <property type="entry name" value="lambda repressor-like DNA-binding domains"/>
    <property type="match status" value="1"/>
</dbReference>
<name>A0A1S8NB34_CLOSA</name>
<protein>
    <recommendedName>
        <fullName evidence="3">Helix-turn-helix domain protein</fullName>
    </recommendedName>
</protein>
<dbReference type="AlphaFoldDB" id="A0A1S8NB34"/>
<dbReference type="EMBL" id="LZYZ01000003">
    <property type="protein sequence ID" value="OOM13481.1"/>
    <property type="molecule type" value="Genomic_DNA"/>
</dbReference>
<dbReference type="GO" id="GO:0003677">
    <property type="term" value="F:DNA binding"/>
    <property type="evidence" value="ECO:0007669"/>
    <property type="project" value="InterPro"/>
</dbReference>
<dbReference type="SUPFAM" id="SSF47413">
    <property type="entry name" value="lambda repressor-like DNA-binding domains"/>
    <property type="match status" value="1"/>
</dbReference>
<evidence type="ECO:0000313" key="2">
    <source>
        <dbReference type="Proteomes" id="UP000191154"/>
    </source>
</evidence>
<reference evidence="1 2" key="1">
    <citation type="submission" date="2016-05" db="EMBL/GenBank/DDBJ databases">
        <title>Microbial solvent formation.</title>
        <authorList>
            <person name="Poehlein A."/>
            <person name="Montoya Solano J.D."/>
            <person name="Flitsch S."/>
            <person name="Krabben P."/>
            <person name="Duerre P."/>
            <person name="Daniel R."/>
        </authorList>
    </citation>
    <scope>NUCLEOTIDE SEQUENCE [LARGE SCALE GENOMIC DNA]</scope>
    <source>
        <strain evidence="1 2">L1-8</strain>
    </source>
</reference>
<organism evidence="1 2">
    <name type="scientific">Clostridium saccharobutylicum</name>
    <dbReference type="NCBI Taxonomy" id="169679"/>
    <lineage>
        <taxon>Bacteria</taxon>
        <taxon>Bacillati</taxon>
        <taxon>Bacillota</taxon>
        <taxon>Clostridia</taxon>
        <taxon>Eubacteriales</taxon>
        <taxon>Clostridiaceae</taxon>
        <taxon>Clostridium</taxon>
    </lineage>
</organism>
<evidence type="ECO:0008006" key="3">
    <source>
        <dbReference type="Google" id="ProtNLM"/>
    </source>
</evidence>
<gene>
    <name evidence="1" type="ORF">CLOSAC_15670</name>
</gene>
<accession>A0A1S8NB34</accession>
<dbReference type="InterPro" id="IPR010982">
    <property type="entry name" value="Lambda_DNA-bd_dom_sf"/>
</dbReference>
<evidence type="ECO:0000313" key="1">
    <source>
        <dbReference type="EMBL" id="OOM13481.1"/>
    </source>
</evidence>